<dbReference type="RefSeq" id="WP_264320944.1">
    <property type="nucleotide sequence ID" value="NZ_JADEXN010000110.1"/>
</dbReference>
<name>A0A928VZU4_9CYAN</name>
<evidence type="ECO:0000313" key="1">
    <source>
        <dbReference type="EMBL" id="MBE9040700.1"/>
    </source>
</evidence>
<protein>
    <submittedName>
        <fullName evidence="1">Uncharacterized protein</fullName>
    </submittedName>
</protein>
<evidence type="ECO:0000313" key="2">
    <source>
        <dbReference type="Proteomes" id="UP000621799"/>
    </source>
</evidence>
<reference evidence="1" key="1">
    <citation type="submission" date="2020-10" db="EMBL/GenBank/DDBJ databases">
        <authorList>
            <person name="Castelo-Branco R."/>
            <person name="Eusebio N."/>
            <person name="Adriana R."/>
            <person name="Vieira A."/>
            <person name="Brugerolle De Fraissinette N."/>
            <person name="Rezende De Castro R."/>
            <person name="Schneider M.P."/>
            <person name="Vasconcelos V."/>
            <person name="Leao P.N."/>
        </authorList>
    </citation>
    <scope>NUCLEOTIDE SEQUENCE</scope>
    <source>
        <strain evidence="1">LEGE 11467</strain>
    </source>
</reference>
<dbReference type="AlphaFoldDB" id="A0A928VZU4"/>
<dbReference type="Proteomes" id="UP000621799">
    <property type="component" value="Unassembled WGS sequence"/>
</dbReference>
<gene>
    <name evidence="1" type="ORF">IQ235_07895</name>
</gene>
<comment type="caution">
    <text evidence="1">The sequence shown here is derived from an EMBL/GenBank/DDBJ whole genome shotgun (WGS) entry which is preliminary data.</text>
</comment>
<organism evidence="1 2">
    <name type="scientific">Zarconia navalis LEGE 11467</name>
    <dbReference type="NCBI Taxonomy" id="1828826"/>
    <lineage>
        <taxon>Bacteria</taxon>
        <taxon>Bacillati</taxon>
        <taxon>Cyanobacteriota</taxon>
        <taxon>Cyanophyceae</taxon>
        <taxon>Oscillatoriophycideae</taxon>
        <taxon>Oscillatoriales</taxon>
        <taxon>Oscillatoriales incertae sedis</taxon>
        <taxon>Zarconia</taxon>
        <taxon>Zarconia navalis</taxon>
    </lineage>
</organism>
<dbReference type="EMBL" id="JADEXN010000110">
    <property type="protein sequence ID" value="MBE9040700.1"/>
    <property type="molecule type" value="Genomic_DNA"/>
</dbReference>
<proteinExistence type="predicted"/>
<sequence length="50" mass="5391">MFTTPESGGNLSALTLVENGSLSQKTHHLGRLISLDNLTEFLDGSKPEFS</sequence>
<keyword evidence="2" id="KW-1185">Reference proteome</keyword>
<accession>A0A928VZU4</accession>